<dbReference type="OrthoDB" id="3199068at2759"/>
<comment type="caution">
    <text evidence="1">The sequence shown here is derived from an EMBL/GenBank/DDBJ whole genome shotgun (WGS) entry which is preliminary data.</text>
</comment>
<dbReference type="EMBL" id="NBII01000004">
    <property type="protein sequence ID" value="PAV19896.1"/>
    <property type="molecule type" value="Genomic_DNA"/>
</dbReference>
<dbReference type="InParanoid" id="A0A286UJU8"/>
<evidence type="ECO:0000313" key="1">
    <source>
        <dbReference type="EMBL" id="PAV19896.1"/>
    </source>
</evidence>
<sequence length="191" mass="22452">MGTEICIHPLHSKFTSSRSFSFAFIYLAIAQSITKVKLKEFNILRRILFPGPSALLNRKLNLSNEEWIIALRLSCLLKFDTINKLATIYLDDIDPITKLVLFKEINIIDKDWVYPPLLELVRRREPLSDHEANLLGMKMSMRIFKLRHNCMEKVIRDTKSRSTSDWWDIWNAKSKIVVGEYTYIDEECEEL</sequence>
<keyword evidence="2" id="KW-1185">Reference proteome</keyword>
<name>A0A286UJU8_9AGAM</name>
<proteinExistence type="predicted"/>
<organism evidence="1 2">
    <name type="scientific">Pyrrhoderma noxium</name>
    <dbReference type="NCBI Taxonomy" id="2282107"/>
    <lineage>
        <taxon>Eukaryota</taxon>
        <taxon>Fungi</taxon>
        <taxon>Dikarya</taxon>
        <taxon>Basidiomycota</taxon>
        <taxon>Agaricomycotina</taxon>
        <taxon>Agaricomycetes</taxon>
        <taxon>Hymenochaetales</taxon>
        <taxon>Hymenochaetaceae</taxon>
        <taxon>Pyrrhoderma</taxon>
    </lineage>
</organism>
<evidence type="ECO:0000313" key="2">
    <source>
        <dbReference type="Proteomes" id="UP000217199"/>
    </source>
</evidence>
<dbReference type="Proteomes" id="UP000217199">
    <property type="component" value="Unassembled WGS sequence"/>
</dbReference>
<gene>
    <name evidence="1" type="ORF">PNOK_0483000</name>
</gene>
<dbReference type="AlphaFoldDB" id="A0A286UJU8"/>
<accession>A0A286UJU8</accession>
<reference evidence="1 2" key="1">
    <citation type="journal article" date="2017" name="Mol. Ecol.">
        <title>Comparative and population genomic landscape of Phellinus noxius: A hypervariable fungus causing root rot in trees.</title>
        <authorList>
            <person name="Chung C.L."/>
            <person name="Lee T.J."/>
            <person name="Akiba M."/>
            <person name="Lee H.H."/>
            <person name="Kuo T.H."/>
            <person name="Liu D."/>
            <person name="Ke H.M."/>
            <person name="Yokoi T."/>
            <person name="Roa M.B."/>
            <person name="Lu M.J."/>
            <person name="Chang Y.Y."/>
            <person name="Ann P.J."/>
            <person name="Tsai J.N."/>
            <person name="Chen C.Y."/>
            <person name="Tzean S.S."/>
            <person name="Ota Y."/>
            <person name="Hattori T."/>
            <person name="Sahashi N."/>
            <person name="Liou R.F."/>
            <person name="Kikuchi T."/>
            <person name="Tsai I.J."/>
        </authorList>
    </citation>
    <scope>NUCLEOTIDE SEQUENCE [LARGE SCALE GENOMIC DNA]</scope>
    <source>
        <strain evidence="1 2">FFPRI411160</strain>
    </source>
</reference>
<protein>
    <submittedName>
        <fullName evidence="1">Uncharacterized protein</fullName>
    </submittedName>
</protein>